<reference evidence="2 3" key="1">
    <citation type="submission" date="2019-03" db="EMBL/GenBank/DDBJ databases">
        <title>Genomic Encyclopedia of Type Strains, Phase IV (KMG-IV): sequencing the most valuable type-strain genomes for metagenomic binning, comparative biology and taxonomic classification.</title>
        <authorList>
            <person name="Goeker M."/>
        </authorList>
    </citation>
    <scope>NUCLEOTIDE SEQUENCE [LARGE SCALE GENOMIC DNA]</scope>
    <source>
        <strain evidence="2 3">DSM 102852</strain>
    </source>
</reference>
<dbReference type="Gene3D" id="3.10.450.50">
    <property type="match status" value="1"/>
</dbReference>
<dbReference type="PANTHER" id="PTHR38436">
    <property type="entry name" value="POLYKETIDE CYCLASE SNOAL-LIKE DOMAIN"/>
    <property type="match status" value="1"/>
</dbReference>
<name>A0A4R6Y0R6_9BURK</name>
<proteinExistence type="predicted"/>
<keyword evidence="1" id="KW-0732">Signal</keyword>
<dbReference type="PANTHER" id="PTHR38436:SF1">
    <property type="entry name" value="ESTER CYCLASE"/>
    <property type="match status" value="1"/>
</dbReference>
<evidence type="ECO:0000313" key="3">
    <source>
        <dbReference type="Proteomes" id="UP000294480"/>
    </source>
</evidence>
<dbReference type="AlphaFoldDB" id="A0A4R6Y0R6"/>
<comment type="caution">
    <text evidence="2">The sequence shown here is derived from an EMBL/GenBank/DDBJ whole genome shotgun (WGS) entry which is preliminary data.</text>
</comment>
<dbReference type="InterPro" id="IPR009959">
    <property type="entry name" value="Cyclase_SnoaL-like"/>
</dbReference>
<organism evidence="2 3">
    <name type="scientific">Hydromonas duriensis</name>
    <dbReference type="NCBI Taxonomy" id="1527608"/>
    <lineage>
        <taxon>Bacteria</taxon>
        <taxon>Pseudomonadati</taxon>
        <taxon>Pseudomonadota</taxon>
        <taxon>Betaproteobacteria</taxon>
        <taxon>Burkholderiales</taxon>
        <taxon>Burkholderiaceae</taxon>
        <taxon>Hydromonas</taxon>
    </lineage>
</organism>
<protein>
    <submittedName>
        <fullName evidence="2">SnoaL-like polyketide cyclase</fullName>
    </submittedName>
</protein>
<dbReference type="Proteomes" id="UP000294480">
    <property type="component" value="Unassembled WGS sequence"/>
</dbReference>
<dbReference type="Pfam" id="PF07366">
    <property type="entry name" value="SnoaL"/>
    <property type="match status" value="1"/>
</dbReference>
<evidence type="ECO:0000256" key="1">
    <source>
        <dbReference type="SAM" id="SignalP"/>
    </source>
</evidence>
<dbReference type="OrthoDB" id="9182871at2"/>
<evidence type="ECO:0000313" key="2">
    <source>
        <dbReference type="EMBL" id="TDR27831.1"/>
    </source>
</evidence>
<dbReference type="EMBL" id="SNZE01000037">
    <property type="protein sequence ID" value="TDR27831.1"/>
    <property type="molecule type" value="Genomic_DNA"/>
</dbReference>
<gene>
    <name evidence="2" type="ORF">DFR44_1372</name>
</gene>
<dbReference type="GO" id="GO:0030638">
    <property type="term" value="P:polyketide metabolic process"/>
    <property type="evidence" value="ECO:0007669"/>
    <property type="project" value="InterPro"/>
</dbReference>
<dbReference type="SUPFAM" id="SSF54427">
    <property type="entry name" value="NTF2-like"/>
    <property type="match status" value="1"/>
</dbReference>
<dbReference type="RefSeq" id="WP_133621540.1">
    <property type="nucleotide sequence ID" value="NZ_SNZE01000037.1"/>
</dbReference>
<keyword evidence="3" id="KW-1185">Reference proteome</keyword>
<feature type="chain" id="PRO_5021001074" evidence="1">
    <location>
        <begin position="26"/>
        <end position="164"/>
    </location>
</feature>
<sequence>MKKHFYAFTTSVVALAALLVSNANAKPLSQEQAHAAIAPLYKNFSVPQGNVADNVHTGTTSDWLSCAGEKECRGQDESIKVFSGFAKMIPDMKWAMKDLVVSGDKVVVRGELTGTPAGEFFGVPYSGKRFTIMTMDMHTIKNGKLQKTYHLEDWAGALRQLSAK</sequence>
<feature type="signal peptide" evidence="1">
    <location>
        <begin position="1"/>
        <end position="25"/>
    </location>
</feature>
<dbReference type="InterPro" id="IPR032710">
    <property type="entry name" value="NTF2-like_dom_sf"/>
</dbReference>
<accession>A0A4R6Y0R6</accession>